<dbReference type="EMBL" id="JAAGSC010000044">
    <property type="protein sequence ID" value="NDY96766.1"/>
    <property type="molecule type" value="Genomic_DNA"/>
</dbReference>
<keyword evidence="1" id="KW-0233">DNA recombination</keyword>
<dbReference type="RefSeq" id="WP_164212165.1">
    <property type="nucleotide sequence ID" value="NZ_JAAGSC010000044.1"/>
</dbReference>
<organism evidence="2 3">
    <name type="scientific">Wenzhouxiangella limi</name>
    <dbReference type="NCBI Taxonomy" id="2707351"/>
    <lineage>
        <taxon>Bacteria</taxon>
        <taxon>Pseudomonadati</taxon>
        <taxon>Pseudomonadota</taxon>
        <taxon>Gammaproteobacteria</taxon>
        <taxon>Chromatiales</taxon>
        <taxon>Wenzhouxiangellaceae</taxon>
        <taxon>Wenzhouxiangella</taxon>
    </lineage>
</organism>
<dbReference type="GO" id="GO:0006310">
    <property type="term" value="P:DNA recombination"/>
    <property type="evidence" value="ECO:0007669"/>
    <property type="project" value="UniProtKB-KW"/>
</dbReference>
<proteinExistence type="predicted"/>
<gene>
    <name evidence="2" type="ORF">G3I74_13615</name>
</gene>
<evidence type="ECO:0000256" key="1">
    <source>
        <dbReference type="ARBA" id="ARBA00023172"/>
    </source>
</evidence>
<dbReference type="SUPFAM" id="SSF56349">
    <property type="entry name" value="DNA breaking-rejoining enzymes"/>
    <property type="match status" value="1"/>
</dbReference>
<dbReference type="InterPro" id="IPR011010">
    <property type="entry name" value="DNA_brk_join_enz"/>
</dbReference>
<reference evidence="2 3" key="1">
    <citation type="submission" date="2020-02" db="EMBL/GenBank/DDBJ databases">
        <authorList>
            <person name="Zhang X.-Y."/>
        </authorList>
    </citation>
    <scope>NUCLEOTIDE SEQUENCE [LARGE SCALE GENOMIC DNA]</scope>
    <source>
        <strain evidence="2 3">C33</strain>
    </source>
</reference>
<accession>A0A845V6H2</accession>
<comment type="caution">
    <text evidence="2">The sequence shown here is derived from an EMBL/GenBank/DDBJ whole genome shotgun (WGS) entry which is preliminary data.</text>
</comment>
<dbReference type="GO" id="GO:0015074">
    <property type="term" value="P:DNA integration"/>
    <property type="evidence" value="ECO:0007669"/>
    <property type="project" value="InterPro"/>
</dbReference>
<dbReference type="InterPro" id="IPR013762">
    <property type="entry name" value="Integrase-like_cat_sf"/>
</dbReference>
<dbReference type="GO" id="GO:0003677">
    <property type="term" value="F:DNA binding"/>
    <property type="evidence" value="ECO:0007669"/>
    <property type="project" value="InterPro"/>
</dbReference>
<evidence type="ECO:0000313" key="3">
    <source>
        <dbReference type="Proteomes" id="UP000484885"/>
    </source>
</evidence>
<evidence type="ECO:0000313" key="2">
    <source>
        <dbReference type="EMBL" id="NDY96766.1"/>
    </source>
</evidence>
<name>A0A845V6H2_9GAMM</name>
<protein>
    <submittedName>
        <fullName evidence="2">Uncharacterized protein</fullName>
    </submittedName>
</protein>
<sequence>MERERPLDQQLSDVLTETDASMALRALNEHLYKLLQPPTYSEYIHLLRQYSNLVRFLPKYNLPASSKRRRAELSELIQLLESTRPELVVGKIDDTNLKSTFPIWATLRKYSLFQKSAVTGLLGITLLLEEQGELALSRNLASGLRGAGSRRARTLQQKRSGYYSERLLDILSSVDLCPSPSEQCDALLDYLERIQEAKPNFAKLLEQLCERFHTDSGSSPIRVQIASVSLGNRSESGEAPQEEAGDLSYTSFEDHLDRPSMSRSVQRAYHQQAIYSQNDLLLEGHVTALTLSEALLFAHWLGQQADGALAARDSRKSRVLLTAALVLATGRSLKRVIRLISDSQLSANHLDEALDFEKGELTLRATMPTDAYDPSPEESTNLRPTQQAFRLPLPPKLAERLALWAKMPPIDHDSEAWEAETMAAVSQYRNLRDISWGRIRSWLATRIRTLSKDPAFDYWITGNTHGRAQSFIYYAQVEAKDIAEIYVAAVWPLFGNSPTVSIRKEAKLGSKAVPDHAVIQGAVKRLRRYFNQPEFSLESQESVVDRHNLMMRYTSFMLVAVAGHRMTSALLSLKRHDFLLSLDGKTWCGLANFSDKLVDAAHYLRPVPIGTRLAEQIGLYLAHLADLSDWLESHDSPNELRQMVAGCLTGSQPLFFEMSEQLEPRLPEFENWHNQYKNAFPALPSNWPRHLLATELRLNNPPSPQENRTDTEIGGGESACLLLGHLSILGDPFGGDSPTVIRHLATTYSDALDRNFKLQKWMKRGGLTPRKANFLPKHLPTPDLTLKHWKNESETVEKWAKAQHKRINRSIRTRVQNWQDLVRHEFLDALKKKKPDLHAHLASNFSISKPKIPIRLTQEQLTHLLSGPSTEKDSKESERKEKLYVRLVIVRSLLSEAKKKGVYTGPLPAEAYKFKQCEQTPLVSGIYRGYETILFLRNNINKVLTVIPDAPGDDEATTLLAQYAIVVILFGNVYRKSILEGLLKEHAYFRCSPNYPDAILIELHTHPPAIWILFGLPAILTARLAKLSLSAKDIDFEALSRRVWQLLPEECRPDTNLRTKTLEMLLETAGLAATIELSGLARTALGVDPSQASWALPLDRTLSLLENDLSSGKQAQRTNDQPARRFRNKKTSSEWYRYLCREIPRSQPTKSQSPSSSIPTETKRRYRMAIARKIAQEAIARDLTEIEQALGIWAEKMLLEPKMNSSNPLAFDSIHTYLSSIGNGLIQEVGERRIGDIEDDEWADIYGQLLDRYEPGTVDLKLNQIYRLHKLLEMNFNASPLLAECLPEAKEKEAKVRPSLSLPSEVRCAIDLLKYSGEHEAGRGDSRELTQGLIAMMLMSATGCRIGEIAGLQFRDLYIPPDKHDLQTLPENCELRIRPNDFRDTKTRAARRVIPFIARKEETEIISRYLEAESKRLGETHYRPTRLFFLELDAYARGIPTGSEVLRYYISASLRNFSPLKLISYDLRKLQGTRRQAEMALSQSATPKTFDTSERLCLPHSAPTRLRLPRFSRTCCMLHGHARPRTTNHSYGHLPWLYLIETGQRLSQHISFPALAIIFDRKVDSISKAIRRSTVPASTWALGKFKQDRRNKRQLNHHEPRSLSLLRTKGVPSVIDYLADAHPFKIEEQYAAYGIDESVYLRIREEAAVIYADTRFALLPSLLTCGDQRKSRTDLPPRWTEITRRVRELAESIHSPGSRVCEIAQAYRQSMTPKTPQTTVYLRKPLAAELISELEKLLPKKVLHVTENGSQVAIQIRENSRNLTRHLGWILLSITIYMSQSSSLASSSAPPSSKS</sequence>
<keyword evidence="3" id="KW-1185">Reference proteome</keyword>
<dbReference type="Gene3D" id="1.10.443.10">
    <property type="entry name" value="Intergrase catalytic core"/>
    <property type="match status" value="1"/>
</dbReference>
<dbReference type="Proteomes" id="UP000484885">
    <property type="component" value="Unassembled WGS sequence"/>
</dbReference>